<dbReference type="AlphaFoldDB" id="A0A2S6I0R3"/>
<dbReference type="OrthoDB" id="154460at2"/>
<dbReference type="Proteomes" id="UP000237662">
    <property type="component" value="Unassembled WGS sequence"/>
</dbReference>
<dbReference type="PANTHER" id="PTHR34142:SF1">
    <property type="entry name" value="GLYCOSIDE HYDROLASE FAMILY 5 DOMAIN-CONTAINING PROTEIN"/>
    <property type="match status" value="1"/>
</dbReference>
<dbReference type="NCBIfam" id="TIGR04183">
    <property type="entry name" value="Por_Secre_tail"/>
    <property type="match status" value="1"/>
</dbReference>
<dbReference type="InterPro" id="IPR006584">
    <property type="entry name" value="Cellulose-bd_IV"/>
</dbReference>
<dbReference type="Gene3D" id="3.20.20.80">
    <property type="entry name" value="Glycosidases"/>
    <property type="match status" value="1"/>
</dbReference>
<keyword evidence="2" id="KW-0378">Hydrolase</keyword>
<feature type="signal peptide" evidence="5">
    <location>
        <begin position="1"/>
        <end position="29"/>
    </location>
</feature>
<dbReference type="CDD" id="cd04080">
    <property type="entry name" value="CBM6_cellulase-like"/>
    <property type="match status" value="1"/>
</dbReference>
<feature type="chain" id="PRO_5015676960" evidence="5">
    <location>
        <begin position="30"/>
        <end position="726"/>
    </location>
</feature>
<dbReference type="InterPro" id="IPR017853">
    <property type="entry name" value="GH"/>
</dbReference>
<dbReference type="Gene3D" id="2.60.120.260">
    <property type="entry name" value="Galactose-binding domain-like"/>
    <property type="match status" value="1"/>
</dbReference>
<dbReference type="GO" id="GO:0030246">
    <property type="term" value="F:carbohydrate binding"/>
    <property type="evidence" value="ECO:0007669"/>
    <property type="project" value="InterPro"/>
</dbReference>
<name>A0A2S6I0R3_9BACT</name>
<evidence type="ECO:0000256" key="2">
    <source>
        <dbReference type="ARBA" id="ARBA00022801"/>
    </source>
</evidence>
<dbReference type="InterPro" id="IPR001547">
    <property type="entry name" value="Glyco_hydro_5"/>
</dbReference>
<evidence type="ECO:0000259" key="6">
    <source>
        <dbReference type="PROSITE" id="PS51175"/>
    </source>
</evidence>
<keyword evidence="3" id="KW-0326">Glycosidase</keyword>
<organism evidence="7 8">
    <name type="scientific">Neolewinella xylanilytica</name>
    <dbReference type="NCBI Taxonomy" id="1514080"/>
    <lineage>
        <taxon>Bacteria</taxon>
        <taxon>Pseudomonadati</taxon>
        <taxon>Bacteroidota</taxon>
        <taxon>Saprospiria</taxon>
        <taxon>Saprospirales</taxon>
        <taxon>Lewinellaceae</taxon>
        <taxon>Neolewinella</taxon>
    </lineage>
</organism>
<dbReference type="Pfam" id="PF00150">
    <property type="entry name" value="Cellulase"/>
    <property type="match status" value="1"/>
</dbReference>
<dbReference type="SUPFAM" id="SSF49785">
    <property type="entry name" value="Galactose-binding domain-like"/>
    <property type="match status" value="1"/>
</dbReference>
<evidence type="ECO:0000256" key="5">
    <source>
        <dbReference type="SAM" id="SignalP"/>
    </source>
</evidence>
<dbReference type="Pfam" id="PF03422">
    <property type="entry name" value="CBM_6"/>
    <property type="match status" value="1"/>
</dbReference>
<dbReference type="PROSITE" id="PS00659">
    <property type="entry name" value="GLYCOSYL_HYDROL_F5"/>
    <property type="match status" value="1"/>
</dbReference>
<evidence type="ECO:0000256" key="3">
    <source>
        <dbReference type="ARBA" id="ARBA00023295"/>
    </source>
</evidence>
<accession>A0A2S6I0R3</accession>
<reference evidence="7 8" key="1">
    <citation type="submission" date="2018-02" db="EMBL/GenBank/DDBJ databases">
        <title>Genomic Encyclopedia of Archaeal and Bacterial Type Strains, Phase II (KMG-II): from individual species to whole genera.</title>
        <authorList>
            <person name="Goeker M."/>
        </authorList>
    </citation>
    <scope>NUCLEOTIDE SEQUENCE [LARGE SCALE GENOMIC DNA]</scope>
    <source>
        <strain evidence="7 8">DSM 29526</strain>
    </source>
</reference>
<dbReference type="InterPro" id="IPR008979">
    <property type="entry name" value="Galactose-bd-like_sf"/>
</dbReference>
<dbReference type="GO" id="GO:0004553">
    <property type="term" value="F:hydrolase activity, hydrolyzing O-glycosyl compounds"/>
    <property type="evidence" value="ECO:0007669"/>
    <property type="project" value="InterPro"/>
</dbReference>
<feature type="region of interest" description="Disordered" evidence="4">
    <location>
        <begin position="485"/>
        <end position="511"/>
    </location>
</feature>
<feature type="domain" description="CBM6" evidence="6">
    <location>
        <begin position="363"/>
        <end position="482"/>
    </location>
</feature>
<dbReference type="InterPro" id="IPR005084">
    <property type="entry name" value="CBM6"/>
</dbReference>
<dbReference type="PANTHER" id="PTHR34142">
    <property type="entry name" value="ENDO-BETA-1,4-GLUCANASE A"/>
    <property type="match status" value="1"/>
</dbReference>
<dbReference type="InterPro" id="IPR026444">
    <property type="entry name" value="Secre_tail"/>
</dbReference>
<evidence type="ECO:0000256" key="4">
    <source>
        <dbReference type="SAM" id="MobiDB-lite"/>
    </source>
</evidence>
<sequence length="726" mass="77124">MLSRIFTPFGRATLLTVLLFSLFPVAATAQDVVSQYGRLQVDGNRIDGADGNPVSLAGNSLFWSNAGDTYDYYRAETVDHLAQDWNASLVRAAIGVKESWDAGRGYVDSPAAQLAKARAIIDAAIANDIYVIVDWHTHEAERYRSEAITFFTDIARLYGDRDNIIYEIYNEPIDQSWSTIKTYAEAVIAAIRAEDPDNLIVVGTPFYSQRVGQAAANPIQDNNVAYTLHFYAGTHGDGLRNEAQGALDSGIPLFVTEWGSVDASGKGAPDVAATERWMDFLRANDLSHANWSVADKAEEPGTAFPSGASIVRPGLGLPGLLNNQLSAAGELVKPIIEGWTTDDGGGEPEPTEPCTEAGASISGRIQAEDYCAMQGIQTETTSDGGGGTNVGWIDAGDYLDYRLNVPSAGTYTVSYRVASTGSAGRVSFRANGNALATTAIPNTGGWQNWETVTATVDLSAGDQTVRLYAAGGGWNLNWFTLGAGGVTNPDPEPDPDPDPNPGTATCDFGTPTSGPLPNIGQASYGNAYVLGSGGPNLGNLRNLTINWDAPNNGLYQFAINTDNGSPNWYVDLRSTMTWNFGTAQPDLTLTGSGFPGLDGSYWVTVDGGNFVMVSKAGGYTIYFTDASTVPSCSAALAQPATIKASAQAEVLRVYPNPNTGDRLTLDGLSGSGGTYRLTDLQGRRLLTGRLTEQRSQGIDLPDLSAGVYVLTVVQGSDLQSLRIVRE</sequence>
<dbReference type="RefSeq" id="WP_104421285.1">
    <property type="nucleotide sequence ID" value="NZ_PTJC01000007.1"/>
</dbReference>
<keyword evidence="1 5" id="KW-0732">Signal</keyword>
<dbReference type="PROSITE" id="PS51175">
    <property type="entry name" value="CBM6"/>
    <property type="match status" value="1"/>
</dbReference>
<dbReference type="SMART" id="SM00606">
    <property type="entry name" value="CBD_IV"/>
    <property type="match status" value="1"/>
</dbReference>
<keyword evidence="8" id="KW-1185">Reference proteome</keyword>
<dbReference type="SUPFAM" id="SSF51445">
    <property type="entry name" value="(Trans)glycosidases"/>
    <property type="match status" value="1"/>
</dbReference>
<gene>
    <name evidence="7" type="ORF">CLV84_3720</name>
</gene>
<evidence type="ECO:0000256" key="1">
    <source>
        <dbReference type="ARBA" id="ARBA00022729"/>
    </source>
</evidence>
<dbReference type="GO" id="GO:0000272">
    <property type="term" value="P:polysaccharide catabolic process"/>
    <property type="evidence" value="ECO:0007669"/>
    <property type="project" value="InterPro"/>
</dbReference>
<evidence type="ECO:0000313" key="7">
    <source>
        <dbReference type="EMBL" id="PPK84558.1"/>
    </source>
</evidence>
<protein>
    <submittedName>
        <fullName evidence="7">Putative secreted protein (Por secretion system target)</fullName>
    </submittedName>
</protein>
<dbReference type="EMBL" id="PTJC01000007">
    <property type="protein sequence ID" value="PPK84558.1"/>
    <property type="molecule type" value="Genomic_DNA"/>
</dbReference>
<evidence type="ECO:0000313" key="8">
    <source>
        <dbReference type="Proteomes" id="UP000237662"/>
    </source>
</evidence>
<dbReference type="InterPro" id="IPR018087">
    <property type="entry name" value="Glyco_hydro_5_CS"/>
</dbReference>
<proteinExistence type="predicted"/>
<comment type="caution">
    <text evidence="7">The sequence shown here is derived from an EMBL/GenBank/DDBJ whole genome shotgun (WGS) entry which is preliminary data.</text>
</comment>